<dbReference type="EMBL" id="QJTJ01000024">
    <property type="protein sequence ID" value="PYF04295.1"/>
    <property type="molecule type" value="Genomic_DNA"/>
</dbReference>
<feature type="compositionally biased region" description="Gly residues" evidence="1">
    <location>
        <begin position="52"/>
        <end position="62"/>
    </location>
</feature>
<protein>
    <submittedName>
        <fullName evidence="2">YqfQ-like protein</fullName>
    </submittedName>
</protein>
<evidence type="ECO:0000256" key="1">
    <source>
        <dbReference type="SAM" id="MobiDB-lite"/>
    </source>
</evidence>
<reference evidence="2 3" key="1">
    <citation type="submission" date="2018-06" db="EMBL/GenBank/DDBJ databases">
        <title>Genomic Encyclopedia of Archaeal and Bacterial Type Strains, Phase II (KMG-II): from individual species to whole genera.</title>
        <authorList>
            <person name="Goeker M."/>
        </authorList>
    </citation>
    <scope>NUCLEOTIDE SEQUENCE [LARGE SCALE GENOMIC DNA]</scope>
    <source>
        <strain evidence="2 3">KACC 16626</strain>
    </source>
</reference>
<feature type="compositionally biased region" description="Pro residues" evidence="1">
    <location>
        <begin position="31"/>
        <end position="51"/>
    </location>
</feature>
<keyword evidence="3" id="KW-1185">Reference proteome</keyword>
<gene>
    <name evidence="2" type="ORF">BJ095_12445</name>
</gene>
<dbReference type="RefSeq" id="WP_248283779.1">
    <property type="nucleotide sequence ID" value="NZ_CP085009.1"/>
</dbReference>
<dbReference type="Proteomes" id="UP000247416">
    <property type="component" value="Unassembled WGS sequence"/>
</dbReference>
<name>A0A318TQX1_9BACL</name>
<sequence length="219" mass="24490">MRPQSFHNQMPPGRPFNQFQGPRGNFGGRPPRFPQPGMMPPPGRGPAPGPGMGPGIGPGGGSPKLQSFMDTANRFLATAQGFQPLIQQATPMFRNLPALWRLYKGFQGLPKTDGPTEHGHGEPFSLEDSSEIPENFGRPDGHERADFHERPEGPVRHERHEAPVRQGMFARPSRPGRRESLEEYNISESPTYTEKVKPKKVSTRPSVPRIFQPPYYFDE</sequence>
<comment type="caution">
    <text evidence="2">The sequence shown here is derived from an EMBL/GenBank/DDBJ whole genome shotgun (WGS) entry which is preliminary data.</text>
</comment>
<feature type="region of interest" description="Disordered" evidence="1">
    <location>
        <begin position="111"/>
        <end position="219"/>
    </location>
</feature>
<organism evidence="2 3">
    <name type="scientific">Ureibacillus chungkukjangi</name>
    <dbReference type="NCBI Taxonomy" id="1202712"/>
    <lineage>
        <taxon>Bacteria</taxon>
        <taxon>Bacillati</taxon>
        <taxon>Bacillota</taxon>
        <taxon>Bacilli</taxon>
        <taxon>Bacillales</taxon>
        <taxon>Caryophanaceae</taxon>
        <taxon>Ureibacillus</taxon>
    </lineage>
</organism>
<accession>A0A318TQX1</accession>
<dbReference type="AlphaFoldDB" id="A0A318TQX1"/>
<feature type="compositionally biased region" description="Basic and acidic residues" evidence="1">
    <location>
        <begin position="137"/>
        <end position="163"/>
    </location>
</feature>
<proteinExistence type="predicted"/>
<dbReference type="Pfam" id="PF14181">
    <property type="entry name" value="YqfQ"/>
    <property type="match status" value="1"/>
</dbReference>
<feature type="region of interest" description="Disordered" evidence="1">
    <location>
        <begin position="1"/>
        <end position="65"/>
    </location>
</feature>
<evidence type="ECO:0000313" key="2">
    <source>
        <dbReference type="EMBL" id="PYF04295.1"/>
    </source>
</evidence>
<dbReference type="InterPro" id="IPR025571">
    <property type="entry name" value="YqfQ"/>
</dbReference>
<evidence type="ECO:0000313" key="3">
    <source>
        <dbReference type="Proteomes" id="UP000247416"/>
    </source>
</evidence>